<accession>A0A151UBK2</accession>
<dbReference type="EMBL" id="CM003603">
    <property type="protein sequence ID" value="KYP76659.1"/>
    <property type="molecule type" value="Genomic_DNA"/>
</dbReference>
<sequence length="81" mass="9362">VVLYVNDILFPSNCIRLLIETKLMLNSHFDMKDLGDVSVVLSIQIHHERSCGIIGLSQRGYIKRVFRRFNMNYCFPCASLV</sequence>
<dbReference type="Gramene" id="C.cajan_20306.t">
    <property type="protein sequence ID" value="C.cajan_20306.t.cds1"/>
    <property type="gene ID" value="C.cajan_20306"/>
</dbReference>
<feature type="domain" description="Reverse transcriptase Ty1/copia-type" evidence="1">
    <location>
        <begin position="1"/>
        <end position="78"/>
    </location>
</feature>
<dbReference type="Proteomes" id="UP000075243">
    <property type="component" value="Chromosome 1"/>
</dbReference>
<reference evidence="2 3" key="1">
    <citation type="journal article" date="2012" name="Nat. Biotechnol.">
        <title>Draft genome sequence of pigeonpea (Cajanus cajan), an orphan legume crop of resource-poor farmers.</title>
        <authorList>
            <person name="Varshney R.K."/>
            <person name="Chen W."/>
            <person name="Li Y."/>
            <person name="Bharti A.K."/>
            <person name="Saxena R.K."/>
            <person name="Schlueter J.A."/>
            <person name="Donoghue M.T."/>
            <person name="Azam S."/>
            <person name="Fan G."/>
            <person name="Whaley A.M."/>
            <person name="Farmer A.D."/>
            <person name="Sheridan J."/>
            <person name="Iwata A."/>
            <person name="Tuteja R."/>
            <person name="Penmetsa R.V."/>
            <person name="Wu W."/>
            <person name="Upadhyaya H.D."/>
            <person name="Yang S.P."/>
            <person name="Shah T."/>
            <person name="Saxena K.B."/>
            <person name="Michael T."/>
            <person name="McCombie W.R."/>
            <person name="Yang B."/>
            <person name="Zhang G."/>
            <person name="Yang H."/>
            <person name="Wang J."/>
            <person name="Spillane C."/>
            <person name="Cook D.R."/>
            <person name="May G.D."/>
            <person name="Xu X."/>
            <person name="Jackson S.A."/>
        </authorList>
    </citation>
    <scope>NUCLEOTIDE SEQUENCE [LARGE SCALE GENOMIC DNA]</scope>
    <source>
        <strain evidence="3">cv. Asha</strain>
    </source>
</reference>
<name>A0A151UBK2_CAJCA</name>
<evidence type="ECO:0000313" key="2">
    <source>
        <dbReference type="EMBL" id="KYP76659.1"/>
    </source>
</evidence>
<dbReference type="AlphaFoldDB" id="A0A151UBK2"/>
<evidence type="ECO:0000259" key="1">
    <source>
        <dbReference type="Pfam" id="PF07727"/>
    </source>
</evidence>
<evidence type="ECO:0000313" key="3">
    <source>
        <dbReference type="Proteomes" id="UP000075243"/>
    </source>
</evidence>
<feature type="non-terminal residue" evidence="2">
    <location>
        <position position="1"/>
    </location>
</feature>
<proteinExistence type="predicted"/>
<protein>
    <submittedName>
        <fullName evidence="2">Retrovirus-related Pol polyprotein from transposon TNT 1-94</fullName>
    </submittedName>
</protein>
<gene>
    <name evidence="2" type="ORF">KK1_020910</name>
</gene>
<organism evidence="2 3">
    <name type="scientific">Cajanus cajan</name>
    <name type="common">Pigeon pea</name>
    <name type="synonym">Cajanus indicus</name>
    <dbReference type="NCBI Taxonomy" id="3821"/>
    <lineage>
        <taxon>Eukaryota</taxon>
        <taxon>Viridiplantae</taxon>
        <taxon>Streptophyta</taxon>
        <taxon>Embryophyta</taxon>
        <taxon>Tracheophyta</taxon>
        <taxon>Spermatophyta</taxon>
        <taxon>Magnoliopsida</taxon>
        <taxon>eudicotyledons</taxon>
        <taxon>Gunneridae</taxon>
        <taxon>Pentapetalae</taxon>
        <taxon>rosids</taxon>
        <taxon>fabids</taxon>
        <taxon>Fabales</taxon>
        <taxon>Fabaceae</taxon>
        <taxon>Papilionoideae</taxon>
        <taxon>50 kb inversion clade</taxon>
        <taxon>NPAAA clade</taxon>
        <taxon>indigoferoid/millettioid clade</taxon>
        <taxon>Phaseoleae</taxon>
        <taxon>Cajanus</taxon>
    </lineage>
</organism>
<keyword evidence="3" id="KW-1185">Reference proteome</keyword>
<dbReference type="InterPro" id="IPR013103">
    <property type="entry name" value="RVT_2"/>
</dbReference>
<dbReference type="Pfam" id="PF07727">
    <property type="entry name" value="RVT_2"/>
    <property type="match status" value="1"/>
</dbReference>